<feature type="transmembrane region" description="Helical" evidence="7">
    <location>
        <begin position="20"/>
        <end position="40"/>
    </location>
</feature>
<evidence type="ECO:0000256" key="2">
    <source>
        <dbReference type="ARBA" id="ARBA00022448"/>
    </source>
</evidence>
<dbReference type="eggNOG" id="COG0577">
    <property type="taxonomic scope" value="Bacteria"/>
</dbReference>
<keyword evidence="10" id="KW-1185">Reference proteome</keyword>
<evidence type="ECO:0000256" key="3">
    <source>
        <dbReference type="ARBA" id="ARBA00022475"/>
    </source>
</evidence>
<dbReference type="OrthoDB" id="180999at2"/>
<dbReference type="RefSeq" id="WP_015183029.1">
    <property type="nucleotide sequence ID" value="NC_019738.1"/>
</dbReference>
<dbReference type="PANTHER" id="PTHR43738">
    <property type="entry name" value="ABC TRANSPORTER, MEMBRANE PROTEIN"/>
    <property type="match status" value="1"/>
</dbReference>
<dbReference type="HOGENOM" id="CLU_000604_8_9_3"/>
<dbReference type="InterPro" id="IPR051125">
    <property type="entry name" value="ABC-4/HrtB_transporter"/>
</dbReference>
<comment type="subcellular location">
    <subcellularLocation>
        <location evidence="1">Cell membrane</location>
        <topology evidence="1">Multi-pass membrane protein</topology>
    </subcellularLocation>
</comment>
<protein>
    <submittedName>
        <fullName evidence="9">DevC protein</fullName>
    </submittedName>
</protein>
<dbReference type="PIRSF" id="PIRSF031773">
    <property type="entry name" value="DevC"/>
    <property type="match status" value="1"/>
</dbReference>
<evidence type="ECO:0000256" key="5">
    <source>
        <dbReference type="ARBA" id="ARBA00022989"/>
    </source>
</evidence>
<keyword evidence="4 7" id="KW-0812">Transmembrane</keyword>
<dbReference type="STRING" id="1173027.Mic7113_3141"/>
<dbReference type="InterPro" id="IPR003838">
    <property type="entry name" value="ABC3_permease_C"/>
</dbReference>
<evidence type="ECO:0000313" key="9">
    <source>
        <dbReference type="EMBL" id="AFZ18884.1"/>
    </source>
</evidence>
<feature type="domain" description="ABC3 transporter permease C-terminal" evidence="8">
    <location>
        <begin position="273"/>
        <end position="377"/>
    </location>
</feature>
<evidence type="ECO:0000256" key="1">
    <source>
        <dbReference type="ARBA" id="ARBA00004651"/>
    </source>
</evidence>
<gene>
    <name evidence="9" type="ORF">Mic7113_3141</name>
</gene>
<dbReference type="KEGG" id="mic:Mic7113_3141"/>
<dbReference type="PANTHER" id="PTHR43738:SF1">
    <property type="entry name" value="HEMIN TRANSPORT SYSTEM PERMEASE PROTEIN HRTB-RELATED"/>
    <property type="match status" value="1"/>
</dbReference>
<evidence type="ECO:0000256" key="4">
    <source>
        <dbReference type="ARBA" id="ARBA00022692"/>
    </source>
</evidence>
<keyword evidence="2" id="KW-0813">Transport</keyword>
<dbReference type="AlphaFoldDB" id="K9WGG7"/>
<feature type="transmembrane region" description="Helical" evidence="7">
    <location>
        <begin position="307"/>
        <end position="327"/>
    </location>
</feature>
<dbReference type="NCBIfam" id="TIGR01185">
    <property type="entry name" value="devC"/>
    <property type="match status" value="1"/>
</dbReference>
<organism evidence="9 10">
    <name type="scientific">Allocoleopsis franciscana PCC 7113</name>
    <dbReference type="NCBI Taxonomy" id="1173027"/>
    <lineage>
        <taxon>Bacteria</taxon>
        <taxon>Bacillati</taxon>
        <taxon>Cyanobacteriota</taxon>
        <taxon>Cyanophyceae</taxon>
        <taxon>Coleofasciculales</taxon>
        <taxon>Coleofasciculaceae</taxon>
        <taxon>Allocoleopsis</taxon>
        <taxon>Allocoleopsis franciscana</taxon>
    </lineage>
</organism>
<dbReference type="GO" id="GO:0005886">
    <property type="term" value="C:plasma membrane"/>
    <property type="evidence" value="ECO:0007669"/>
    <property type="project" value="UniProtKB-SubCell"/>
</dbReference>
<accession>K9WGG7</accession>
<dbReference type="EMBL" id="CP003630">
    <property type="protein sequence ID" value="AFZ18884.1"/>
    <property type="molecule type" value="Genomic_DNA"/>
</dbReference>
<keyword evidence="3" id="KW-1003">Cell membrane</keyword>
<dbReference type="Proteomes" id="UP000010471">
    <property type="component" value="Chromosome"/>
</dbReference>
<feature type="transmembrane region" description="Helical" evidence="7">
    <location>
        <begin position="261"/>
        <end position="286"/>
    </location>
</feature>
<feature type="transmembrane region" description="Helical" evidence="7">
    <location>
        <begin position="347"/>
        <end position="372"/>
    </location>
</feature>
<keyword evidence="5 7" id="KW-1133">Transmembrane helix</keyword>
<evidence type="ECO:0000256" key="6">
    <source>
        <dbReference type="ARBA" id="ARBA00023136"/>
    </source>
</evidence>
<sequence length="385" mass="42717">MFHRKIPLSWLQLTREKPRLMVALAGIAFADILMFMQLGFQAALYDSTTRLHQSIRADLVLISPQGRNLMNMATFPRRRLYQSMSLTGVKSADALYINVADWKNPQTRHKTGILVVGFDPDKPVFNLPGVNENLNTIKLPDAVLFDRSSRGDYKVTIAQVVQGKSVSTEVGDRKINISGLFSIGASFGADGSLITSDLNFLRIFPRRNPESVSVGLITLQPGTDPRLTADALQAKLPEDIKVLTKPEFIEFEKNYWQTNTAIGFIFTLGTMMGFIVGVIIVYQILYTDVADHMAEYATLKAMGYRNFYLLSVVFQEALILSLLGYLPGISLSVGLYALTRNATNLPLFMATLRALQVLIMTMVMCAISGAIAMRKLQSADPADIF</sequence>
<proteinExistence type="predicted"/>
<evidence type="ECO:0000259" key="8">
    <source>
        <dbReference type="Pfam" id="PF02687"/>
    </source>
</evidence>
<evidence type="ECO:0000313" key="10">
    <source>
        <dbReference type="Proteomes" id="UP000010471"/>
    </source>
</evidence>
<evidence type="ECO:0000256" key="7">
    <source>
        <dbReference type="SAM" id="Phobius"/>
    </source>
</evidence>
<name>K9WGG7_9CYAN</name>
<dbReference type="Pfam" id="PF02687">
    <property type="entry name" value="FtsX"/>
    <property type="match status" value="1"/>
</dbReference>
<keyword evidence="6 7" id="KW-0472">Membrane</keyword>
<dbReference type="InterPro" id="IPR005891">
    <property type="entry name" value="DevC"/>
</dbReference>
<reference evidence="9 10" key="1">
    <citation type="submission" date="2012-06" db="EMBL/GenBank/DDBJ databases">
        <title>Finished chromosome of genome of Microcoleus sp. PCC 7113.</title>
        <authorList>
            <consortium name="US DOE Joint Genome Institute"/>
            <person name="Gugger M."/>
            <person name="Coursin T."/>
            <person name="Rippka R."/>
            <person name="Tandeau De Marsac N."/>
            <person name="Huntemann M."/>
            <person name="Wei C.-L."/>
            <person name="Han J."/>
            <person name="Detter J.C."/>
            <person name="Han C."/>
            <person name="Tapia R."/>
            <person name="Chen A."/>
            <person name="Kyrpides N."/>
            <person name="Mavromatis K."/>
            <person name="Markowitz V."/>
            <person name="Szeto E."/>
            <person name="Ivanova N."/>
            <person name="Pagani I."/>
            <person name="Pati A."/>
            <person name="Goodwin L."/>
            <person name="Nordberg H.P."/>
            <person name="Cantor M.N."/>
            <person name="Hua S.X."/>
            <person name="Woyke T."/>
            <person name="Kerfeld C.A."/>
        </authorList>
    </citation>
    <scope>NUCLEOTIDE SEQUENCE [LARGE SCALE GENOMIC DNA]</scope>
    <source>
        <strain evidence="9 10">PCC 7113</strain>
    </source>
</reference>
<dbReference type="PATRIC" id="fig|1173027.3.peg.3465"/>